<evidence type="ECO:0000256" key="1">
    <source>
        <dbReference type="SAM" id="Phobius"/>
    </source>
</evidence>
<dbReference type="InterPro" id="IPR011009">
    <property type="entry name" value="Kinase-like_dom_sf"/>
</dbReference>
<feature type="transmembrane region" description="Helical" evidence="1">
    <location>
        <begin position="6"/>
        <end position="23"/>
    </location>
</feature>
<keyword evidence="4" id="KW-1185">Reference proteome</keyword>
<dbReference type="GO" id="GO:0004674">
    <property type="term" value="F:protein serine/threonine kinase activity"/>
    <property type="evidence" value="ECO:0007669"/>
    <property type="project" value="TreeGrafter"/>
</dbReference>
<dbReference type="SUPFAM" id="SSF56112">
    <property type="entry name" value="Protein kinase-like (PK-like)"/>
    <property type="match status" value="1"/>
</dbReference>
<organism evidence="3 4">
    <name type="scientific">Albugo candida</name>
    <dbReference type="NCBI Taxonomy" id="65357"/>
    <lineage>
        <taxon>Eukaryota</taxon>
        <taxon>Sar</taxon>
        <taxon>Stramenopiles</taxon>
        <taxon>Oomycota</taxon>
        <taxon>Peronosporomycetes</taxon>
        <taxon>Albuginales</taxon>
        <taxon>Albuginaceae</taxon>
        <taxon>Albugo</taxon>
    </lineage>
</organism>
<dbReference type="Gene3D" id="1.10.510.10">
    <property type="entry name" value="Transferase(Phosphotransferase) domain 1"/>
    <property type="match status" value="1"/>
</dbReference>
<dbReference type="InterPro" id="IPR001245">
    <property type="entry name" value="Ser-Thr/Tyr_kinase_cat_dom"/>
</dbReference>
<gene>
    <name evidence="3" type="ORF">BN9_098400</name>
</gene>
<keyword evidence="1" id="KW-0812">Transmembrane</keyword>
<dbReference type="STRING" id="65357.A0A024GP34"/>
<dbReference type="PANTHER" id="PTHR44329:SF214">
    <property type="entry name" value="PROTEIN KINASE DOMAIN-CONTAINING PROTEIN"/>
    <property type="match status" value="1"/>
</dbReference>
<dbReference type="InterPro" id="IPR051681">
    <property type="entry name" value="Ser/Thr_Kinases-Pseudokinases"/>
</dbReference>
<dbReference type="InParanoid" id="A0A024GP34"/>
<dbReference type="AlphaFoldDB" id="A0A024GP34"/>
<dbReference type="PROSITE" id="PS50011">
    <property type="entry name" value="PROTEIN_KINASE_DOM"/>
    <property type="match status" value="1"/>
</dbReference>
<feature type="transmembrane region" description="Helical" evidence="1">
    <location>
        <begin position="291"/>
        <end position="316"/>
    </location>
</feature>
<accession>A0A024GP34</accession>
<sequence length="650" mass="73507">MNRRTLSFVLTFVLYSHILYIYVKSAQPCRATLEANTALTIESSIIAIVSADCISDPNFNSILKIAEFAPTETSWNVFEWKNAFELLQNNLDSTRITDVIIHVLLQDKHNLVRNIKFNQLDAWSYGPVLEFGERSFVRMTQLDSLVISNMVVRFNSERWAVNLIQIEFRNVTMKKFEIAQDSLVEKITFQSSSLSKFPSAALSLSNLAEINILSVAFLRPLQLTSRQFNKLKSIDSVSLKNITAPTDETCVTIDYIQNVAICVTEPTSRKDDENNKIGPSFRQTSSDYKKLLSMIAISLMAIGLIISLYFLAMVLYQRKTRVEAIAASLRLDHVGPPALSTSDTYEAISDHRSKGLQSAIEVTTAHIRNFASNRMITSAELRQSHVVLQQKVGVWGLFRAEYQRTPVVILKLDCGLSEHWKSRRKTIKQLNQLSKIRHRFVTHYIGFYTSALGSLHLVVEAMEEGSLRTLLLRRFLNLSWRRRLLMCLDIAKALQFLHCTSSLKPKDRMLRSTSFLCSSRYTCKIDVFDCISGIRRSKVPFLALGEGNLAAYAPEILASERTTEASEIYMIGVVMCEISNQRVTFHDRIIEEGPTLTDCHSLQTAQNGLGLNASAEAPKEFQELITQCTASSPSDRPSITQIWNMLVVIE</sequence>
<dbReference type="OrthoDB" id="6718656at2759"/>
<reference evidence="3 4" key="1">
    <citation type="submission" date="2012-05" db="EMBL/GenBank/DDBJ databases">
        <title>Recombination and specialization in a pathogen metapopulation.</title>
        <authorList>
            <person name="Gardiner A."/>
            <person name="Kemen E."/>
            <person name="Schultz-Larsen T."/>
            <person name="MacLean D."/>
            <person name="Van Oosterhout C."/>
            <person name="Jones J.D.G."/>
        </authorList>
    </citation>
    <scope>NUCLEOTIDE SEQUENCE [LARGE SCALE GENOMIC DNA]</scope>
    <source>
        <strain evidence="3 4">Ac Nc2</strain>
    </source>
</reference>
<name>A0A024GP34_9STRA</name>
<feature type="domain" description="Protein kinase" evidence="2">
    <location>
        <begin position="370"/>
        <end position="648"/>
    </location>
</feature>
<dbReference type="GO" id="GO:0005524">
    <property type="term" value="F:ATP binding"/>
    <property type="evidence" value="ECO:0007669"/>
    <property type="project" value="InterPro"/>
</dbReference>
<dbReference type="InterPro" id="IPR000719">
    <property type="entry name" value="Prot_kinase_dom"/>
</dbReference>
<keyword evidence="1" id="KW-0472">Membrane</keyword>
<keyword evidence="1" id="KW-1133">Transmembrane helix</keyword>
<proteinExistence type="predicted"/>
<protein>
    <recommendedName>
        <fullName evidence="2">Protein kinase domain-containing protein</fullName>
    </recommendedName>
</protein>
<dbReference type="EMBL" id="CAIX01000241">
    <property type="protein sequence ID" value="CCI48652.1"/>
    <property type="molecule type" value="Genomic_DNA"/>
</dbReference>
<evidence type="ECO:0000259" key="2">
    <source>
        <dbReference type="PROSITE" id="PS50011"/>
    </source>
</evidence>
<dbReference type="PANTHER" id="PTHR44329">
    <property type="entry name" value="SERINE/THREONINE-PROTEIN KINASE TNNI3K-RELATED"/>
    <property type="match status" value="1"/>
</dbReference>
<evidence type="ECO:0000313" key="4">
    <source>
        <dbReference type="Proteomes" id="UP000053237"/>
    </source>
</evidence>
<dbReference type="Proteomes" id="UP000053237">
    <property type="component" value="Unassembled WGS sequence"/>
</dbReference>
<dbReference type="Pfam" id="PF07714">
    <property type="entry name" value="PK_Tyr_Ser-Thr"/>
    <property type="match status" value="1"/>
</dbReference>
<comment type="caution">
    <text evidence="3">The sequence shown here is derived from an EMBL/GenBank/DDBJ whole genome shotgun (WGS) entry which is preliminary data.</text>
</comment>
<evidence type="ECO:0000313" key="3">
    <source>
        <dbReference type="EMBL" id="CCI48652.1"/>
    </source>
</evidence>